<dbReference type="Proteomes" id="UP000193804">
    <property type="component" value="Unassembled WGS sequence"/>
</dbReference>
<reference evidence="2" key="1">
    <citation type="submission" date="2017-04" db="EMBL/GenBank/DDBJ databases">
        <authorList>
            <person name="Varghese N."/>
            <person name="Submissions S."/>
        </authorList>
    </citation>
    <scope>NUCLEOTIDE SEQUENCE [LARGE SCALE GENOMIC DNA]</scope>
    <source>
        <strain evidence="2">DSM 4125</strain>
    </source>
</reference>
<keyword evidence="2" id="KW-1185">Reference proteome</keyword>
<evidence type="ECO:0000313" key="1">
    <source>
        <dbReference type="EMBL" id="SMG17032.1"/>
    </source>
</evidence>
<proteinExistence type="predicted"/>
<name>A0A1X7IPQ0_9BACT</name>
<dbReference type="AlphaFoldDB" id="A0A1X7IPQ0"/>
<organism evidence="1 2">
    <name type="scientific">Marivirga sericea</name>
    <dbReference type="NCBI Taxonomy" id="1028"/>
    <lineage>
        <taxon>Bacteria</taxon>
        <taxon>Pseudomonadati</taxon>
        <taxon>Bacteroidota</taxon>
        <taxon>Cytophagia</taxon>
        <taxon>Cytophagales</taxon>
        <taxon>Marivirgaceae</taxon>
        <taxon>Marivirga</taxon>
    </lineage>
</organism>
<protein>
    <submittedName>
        <fullName evidence="1">Uncharacterized protein</fullName>
    </submittedName>
</protein>
<accession>A0A1X7IPQ0</accession>
<dbReference type="OrthoDB" id="2575320at2"/>
<evidence type="ECO:0000313" key="2">
    <source>
        <dbReference type="Proteomes" id="UP000193804"/>
    </source>
</evidence>
<dbReference type="RefSeq" id="WP_085515869.1">
    <property type="nucleotide sequence ID" value="NZ_FXAW01000001.1"/>
</dbReference>
<dbReference type="STRING" id="1028.SAMN05661096_00911"/>
<dbReference type="EMBL" id="FXAW01000001">
    <property type="protein sequence ID" value="SMG17032.1"/>
    <property type="molecule type" value="Genomic_DNA"/>
</dbReference>
<sequence>MSKFTTQELDLASDPTVLLIKYRMIEKVWDYLEDMQKEIRKELDSFEDKLPSELNLVHGKISKGENYKYLPYLMLDFPAFFTKKDIIAFRTMFYWGNFISSTFHLQGKFVQKYGKSLLHSLKNYGKVYFCVNNSPWEYDYKSSNYVLLDKMDSVELEDHVQNTGFIKLSIKFPVEEMPERKTDMMNFLLAGLKVIQTN</sequence>
<gene>
    <name evidence="1" type="ORF">SAMN05661096_00911</name>
</gene>